<organism evidence="1">
    <name type="scientific">uncultured Desulfobacteraceae bacterium</name>
    <dbReference type="NCBI Taxonomy" id="218296"/>
    <lineage>
        <taxon>Bacteria</taxon>
        <taxon>Pseudomonadati</taxon>
        <taxon>Thermodesulfobacteriota</taxon>
        <taxon>Desulfobacteria</taxon>
        <taxon>Desulfobacterales</taxon>
        <taxon>Desulfobacteraceae</taxon>
        <taxon>environmental samples</taxon>
    </lineage>
</organism>
<evidence type="ECO:0000313" key="1">
    <source>
        <dbReference type="EMBL" id="VEN74053.1"/>
    </source>
</evidence>
<dbReference type="EMBL" id="CAACVI010000018">
    <property type="protein sequence ID" value="VEN74053.1"/>
    <property type="molecule type" value="Genomic_DNA"/>
</dbReference>
<proteinExistence type="predicted"/>
<name>A0A484HHX1_9BACT</name>
<sequence>MYTDFGLAEFKVLYEAGVIEAIPAIWV</sequence>
<reference evidence="1" key="1">
    <citation type="submission" date="2019-01" db="EMBL/GenBank/DDBJ databases">
        <authorList>
            <consortium name="Genoscope - CEA"/>
            <person name="William W."/>
        </authorList>
    </citation>
    <scope>NUCLEOTIDE SEQUENCE</scope>
    <source>
        <strain evidence="1">CR-1</strain>
    </source>
</reference>
<gene>
    <name evidence="1" type="ORF">EPICR_250003</name>
</gene>
<protein>
    <submittedName>
        <fullName evidence="1">Uncharacterized protein</fullName>
    </submittedName>
</protein>
<accession>A0A484HHX1</accession>
<dbReference type="AlphaFoldDB" id="A0A484HHX1"/>